<dbReference type="Pfam" id="PF03480">
    <property type="entry name" value="DctP"/>
    <property type="match status" value="1"/>
</dbReference>
<name>A0ABS0SE32_9HYPH</name>
<evidence type="ECO:0000313" key="3">
    <source>
        <dbReference type="EMBL" id="MBI1621554.1"/>
    </source>
</evidence>
<gene>
    <name evidence="3" type="ORF">IOD40_12900</name>
</gene>
<dbReference type="InterPro" id="IPR038404">
    <property type="entry name" value="TRAP_DctP_sf"/>
</dbReference>
<protein>
    <submittedName>
        <fullName evidence="3">TRAP transporter substrate-binding protein</fullName>
    </submittedName>
</protein>
<dbReference type="RefSeq" id="WP_198476956.1">
    <property type="nucleotide sequence ID" value="NZ_JADGMQ010000009.1"/>
</dbReference>
<evidence type="ECO:0000256" key="2">
    <source>
        <dbReference type="SAM" id="SignalP"/>
    </source>
</evidence>
<dbReference type="InterPro" id="IPR018389">
    <property type="entry name" value="DctP_fam"/>
</dbReference>
<dbReference type="PANTHER" id="PTHR33376">
    <property type="match status" value="1"/>
</dbReference>
<keyword evidence="4" id="KW-1185">Reference proteome</keyword>
<dbReference type="EMBL" id="JADGMQ010000009">
    <property type="protein sequence ID" value="MBI1621554.1"/>
    <property type="molecule type" value="Genomic_DNA"/>
</dbReference>
<dbReference type="SUPFAM" id="SSF53850">
    <property type="entry name" value="Periplasmic binding protein-like II"/>
    <property type="match status" value="1"/>
</dbReference>
<evidence type="ECO:0000256" key="1">
    <source>
        <dbReference type="ARBA" id="ARBA00022729"/>
    </source>
</evidence>
<dbReference type="NCBIfam" id="NF037995">
    <property type="entry name" value="TRAP_S1"/>
    <property type="match status" value="1"/>
</dbReference>
<accession>A0ABS0SE32</accession>
<feature type="signal peptide" evidence="2">
    <location>
        <begin position="1"/>
        <end position="23"/>
    </location>
</feature>
<dbReference type="Gene3D" id="3.40.190.170">
    <property type="entry name" value="Bacterial extracellular solute-binding protein, family 7"/>
    <property type="match status" value="1"/>
</dbReference>
<evidence type="ECO:0000313" key="4">
    <source>
        <dbReference type="Proteomes" id="UP000601789"/>
    </source>
</evidence>
<dbReference type="Proteomes" id="UP000601789">
    <property type="component" value="Unassembled WGS sequence"/>
</dbReference>
<feature type="chain" id="PRO_5047250062" evidence="2">
    <location>
        <begin position="24"/>
        <end position="329"/>
    </location>
</feature>
<reference evidence="3 4" key="1">
    <citation type="submission" date="2020-10" db="EMBL/GenBank/DDBJ databases">
        <title>Aquamicrobium zhengzhouensis sp. nov., a exopolysaccharide producing bacterium isolated from farmland soil.</title>
        <authorList>
            <person name="Wang X."/>
        </authorList>
    </citation>
    <scope>NUCLEOTIDE SEQUENCE [LARGE SCALE GENOMIC DNA]</scope>
    <source>
        <strain evidence="4">cd-1</strain>
    </source>
</reference>
<comment type="caution">
    <text evidence="3">The sequence shown here is derived from an EMBL/GenBank/DDBJ whole genome shotgun (WGS) entry which is preliminary data.</text>
</comment>
<sequence length="329" mass="35115">MFPKMITAAMMAASLLASSAASAKELKLADFHPSTHFVLEKVFKPFGEAVAAGTDGQVTLKTYMGGELGPGPAEQYNRAVDGVADLAFSLPGYTASTFPLTLLAELPGVIDAENGTESLIAAQDLLAKEYRRAKLVSLWINQPNVLFSANKPIRTLEDLKGMKIRVPSRNAGLVVEAWGGVPVSMPASDVYNSMQTGVIDGAMIDTTTLQAFRLAEVTKYITVGMDTSISQFFLVMNRDSFNELSEDQQKVVLEAGQDAARNGHKAWAEVATSALEGFAKTEGKELITLSDDEIAKFNAASAEAVDKVIAEVEATGAPARAYVEALKND</sequence>
<proteinExistence type="predicted"/>
<keyword evidence="1 2" id="KW-0732">Signal</keyword>
<organism evidence="3 4">
    <name type="scientific">Aquamicrobium zhengzhouense</name>
    <dbReference type="NCBI Taxonomy" id="2781738"/>
    <lineage>
        <taxon>Bacteria</taxon>
        <taxon>Pseudomonadati</taxon>
        <taxon>Pseudomonadota</taxon>
        <taxon>Alphaproteobacteria</taxon>
        <taxon>Hyphomicrobiales</taxon>
        <taxon>Phyllobacteriaceae</taxon>
        <taxon>Aquamicrobium</taxon>
    </lineage>
</organism>
<dbReference type="PANTHER" id="PTHR33376:SF15">
    <property type="entry name" value="BLL6794 PROTEIN"/>
    <property type="match status" value="1"/>
</dbReference>
<dbReference type="CDD" id="cd13665">
    <property type="entry name" value="PBP2_TRAP_Dctp3_4"/>
    <property type="match status" value="1"/>
</dbReference>